<dbReference type="PANTHER" id="PTHR11647:SF1">
    <property type="entry name" value="COLLAPSIN RESPONSE MEDIATOR PROTEIN"/>
    <property type="match status" value="1"/>
</dbReference>
<dbReference type="SUPFAM" id="SSF51338">
    <property type="entry name" value="Composite domain of metallo-dependent hydrolases"/>
    <property type="match status" value="1"/>
</dbReference>
<feature type="non-terminal residue" evidence="1">
    <location>
        <position position="91"/>
    </location>
</feature>
<dbReference type="GO" id="GO:0016812">
    <property type="term" value="F:hydrolase activity, acting on carbon-nitrogen (but not peptide) bonds, in cyclic amides"/>
    <property type="evidence" value="ECO:0007669"/>
    <property type="project" value="TreeGrafter"/>
</dbReference>
<dbReference type="InterPro" id="IPR050378">
    <property type="entry name" value="Metallo-dep_Hydrolases_sf"/>
</dbReference>
<protein>
    <recommendedName>
        <fullName evidence="2">Amidohydrolase-related domain-containing protein</fullName>
    </recommendedName>
</protein>
<evidence type="ECO:0000313" key="1">
    <source>
        <dbReference type="EMBL" id="GAI10829.1"/>
    </source>
</evidence>
<dbReference type="EMBL" id="BARV01008989">
    <property type="protein sequence ID" value="GAI10829.1"/>
    <property type="molecule type" value="Genomic_DNA"/>
</dbReference>
<reference evidence="1" key="1">
    <citation type="journal article" date="2014" name="Front. Microbiol.">
        <title>High frequency of phylogenetically diverse reductive dehalogenase-homologous genes in deep subseafloor sedimentary metagenomes.</title>
        <authorList>
            <person name="Kawai M."/>
            <person name="Futagami T."/>
            <person name="Toyoda A."/>
            <person name="Takaki Y."/>
            <person name="Nishi S."/>
            <person name="Hori S."/>
            <person name="Arai W."/>
            <person name="Tsubouchi T."/>
            <person name="Morono Y."/>
            <person name="Uchiyama I."/>
            <person name="Ito T."/>
            <person name="Fujiyama A."/>
            <person name="Inagaki F."/>
            <person name="Takami H."/>
        </authorList>
    </citation>
    <scope>NUCLEOTIDE SEQUENCE</scope>
    <source>
        <strain evidence="1">Expedition CK06-06</strain>
    </source>
</reference>
<gene>
    <name evidence="1" type="ORF">S06H3_17893</name>
</gene>
<dbReference type="InterPro" id="IPR011059">
    <property type="entry name" value="Metal-dep_hydrolase_composite"/>
</dbReference>
<dbReference type="Gene3D" id="2.30.40.10">
    <property type="entry name" value="Urease, subunit C, domain 1"/>
    <property type="match status" value="1"/>
</dbReference>
<dbReference type="PANTHER" id="PTHR11647">
    <property type="entry name" value="HYDRANTOINASE/DIHYDROPYRIMIDINASE FAMILY MEMBER"/>
    <property type="match status" value="1"/>
</dbReference>
<name>X1MWS6_9ZZZZ</name>
<dbReference type="AlphaFoldDB" id="X1MWS6"/>
<comment type="caution">
    <text evidence="1">The sequence shown here is derived from an EMBL/GenBank/DDBJ whole genome shotgun (WGS) entry which is preliminary data.</text>
</comment>
<sequence length="91" mass="9710">MKKKTIGFILVVSLVIFPSFSFGQDLLIKNGTILTVTKGKILKGDILIIKGIIKQIGENIKGPKGVKIIDASGKFVIPGIIDSHTHIALTG</sequence>
<accession>X1MWS6</accession>
<proteinExistence type="predicted"/>
<dbReference type="GO" id="GO:0005829">
    <property type="term" value="C:cytosol"/>
    <property type="evidence" value="ECO:0007669"/>
    <property type="project" value="TreeGrafter"/>
</dbReference>
<evidence type="ECO:0008006" key="2">
    <source>
        <dbReference type="Google" id="ProtNLM"/>
    </source>
</evidence>
<organism evidence="1">
    <name type="scientific">marine sediment metagenome</name>
    <dbReference type="NCBI Taxonomy" id="412755"/>
    <lineage>
        <taxon>unclassified sequences</taxon>
        <taxon>metagenomes</taxon>
        <taxon>ecological metagenomes</taxon>
    </lineage>
</organism>